<organism evidence="1 2">
    <name type="scientific">Pelagimonas varians</name>
    <dbReference type="NCBI Taxonomy" id="696760"/>
    <lineage>
        <taxon>Bacteria</taxon>
        <taxon>Pseudomonadati</taxon>
        <taxon>Pseudomonadota</taxon>
        <taxon>Alphaproteobacteria</taxon>
        <taxon>Rhodobacterales</taxon>
        <taxon>Roseobacteraceae</taxon>
        <taxon>Pelagimonas</taxon>
    </lineage>
</organism>
<gene>
    <name evidence="1" type="ORF">PEV8663_03960</name>
</gene>
<proteinExistence type="predicted"/>
<evidence type="ECO:0000313" key="2">
    <source>
        <dbReference type="Proteomes" id="UP000220836"/>
    </source>
</evidence>
<accession>A0A238L302</accession>
<dbReference type="Proteomes" id="UP000220836">
    <property type="component" value="Unassembled WGS sequence"/>
</dbReference>
<evidence type="ECO:0000313" key="1">
    <source>
        <dbReference type="EMBL" id="SMX48812.1"/>
    </source>
</evidence>
<dbReference type="AlphaFoldDB" id="A0A238L302"/>
<reference evidence="1 2" key="1">
    <citation type="submission" date="2017-05" db="EMBL/GenBank/DDBJ databases">
        <authorList>
            <person name="Song R."/>
            <person name="Chenine A.L."/>
            <person name="Ruprecht R.M."/>
        </authorList>
    </citation>
    <scope>NUCLEOTIDE SEQUENCE [LARGE SCALE GENOMIC DNA]</scope>
    <source>
        <strain evidence="1 2">CECT 8663</strain>
    </source>
</reference>
<name>A0A238L302_9RHOB</name>
<keyword evidence="2" id="KW-1185">Reference proteome</keyword>
<protein>
    <submittedName>
        <fullName evidence="1">Uncharacterized protein</fullName>
    </submittedName>
</protein>
<dbReference type="EMBL" id="FXYH01000019">
    <property type="protein sequence ID" value="SMX48812.1"/>
    <property type="molecule type" value="Genomic_DNA"/>
</dbReference>
<sequence>MYLMLKIKLSNEEEMHLLVASRINAAQRRLDQIAHARIAV</sequence>